<dbReference type="PANTHER" id="PTHR32020">
    <property type="entry name" value="LIN-8 DOMAIN CONTAINING-RELATED"/>
    <property type="match status" value="1"/>
</dbReference>
<dbReference type="PANTHER" id="PTHR32020:SF7">
    <property type="entry name" value="PROTEIN CBG02668"/>
    <property type="match status" value="1"/>
</dbReference>
<name>A0A1I7TTB1_9PELO</name>
<dbReference type="Pfam" id="PF03353">
    <property type="entry name" value="Lin-8"/>
    <property type="match status" value="2"/>
</dbReference>
<evidence type="ECO:0000313" key="2">
    <source>
        <dbReference type="WBParaSite" id="Csp11.Scaffold629.g11564.t1"/>
    </source>
</evidence>
<dbReference type="eggNOG" id="ENOG502THNA">
    <property type="taxonomic scope" value="Eukaryota"/>
</dbReference>
<dbReference type="STRING" id="1561998.A0A1I7TTB1"/>
<reference evidence="2" key="1">
    <citation type="submission" date="2016-11" db="UniProtKB">
        <authorList>
            <consortium name="WormBaseParasite"/>
        </authorList>
    </citation>
    <scope>IDENTIFICATION</scope>
</reference>
<accession>A0A1I7TTB1</accession>
<dbReference type="Proteomes" id="UP000095282">
    <property type="component" value="Unplaced"/>
</dbReference>
<dbReference type="AlphaFoldDB" id="A0A1I7TTB1"/>
<protein>
    <submittedName>
        <fullName evidence="2">MADF domain-containing protein</fullName>
    </submittedName>
</protein>
<dbReference type="GO" id="GO:0005634">
    <property type="term" value="C:nucleus"/>
    <property type="evidence" value="ECO:0007669"/>
    <property type="project" value="TreeGrafter"/>
</dbReference>
<organism evidence="1 2">
    <name type="scientific">Caenorhabditis tropicalis</name>
    <dbReference type="NCBI Taxonomy" id="1561998"/>
    <lineage>
        <taxon>Eukaryota</taxon>
        <taxon>Metazoa</taxon>
        <taxon>Ecdysozoa</taxon>
        <taxon>Nematoda</taxon>
        <taxon>Chromadorea</taxon>
        <taxon>Rhabditida</taxon>
        <taxon>Rhabditina</taxon>
        <taxon>Rhabditomorpha</taxon>
        <taxon>Rhabditoidea</taxon>
        <taxon>Rhabditidae</taxon>
        <taxon>Peloderinae</taxon>
        <taxon>Caenorhabditis</taxon>
    </lineage>
</organism>
<sequence>MNMIKKESHGGNRNSSFLSIPDPNPNYAISLKRFKRLDVLHECAKAPDSFETRKLILHLLKDPTLWKNVRKCDPDEWCQLGMDLYRRTGEVVGVKQLVDTFRKARRSLGDKVRKCAKDGLSLVDTENVLSQWDLFNHIRFYYEFKLENRNFDDENDEEIEFLGYSETNQRDSRLENDDLIPKEGARYQDYPSSPVQNHHSYITPFDSVSRTSAVGEPKRRKRHLDISIENDVEQISYQLNRIFIKYPEKENLIRKALFATILEFDDTNFNDLGTLFTGLATKHSPIEQKFQI</sequence>
<dbReference type="WBParaSite" id="Csp11.Scaffold629.g11564.t1">
    <property type="protein sequence ID" value="Csp11.Scaffold629.g11564.t1"/>
    <property type="gene ID" value="Csp11.Scaffold629.g11564"/>
</dbReference>
<dbReference type="InterPro" id="IPR005020">
    <property type="entry name" value="LIN-8"/>
</dbReference>
<proteinExistence type="predicted"/>
<keyword evidence="1" id="KW-1185">Reference proteome</keyword>
<evidence type="ECO:0000313" key="1">
    <source>
        <dbReference type="Proteomes" id="UP000095282"/>
    </source>
</evidence>